<evidence type="ECO:0000313" key="3">
    <source>
        <dbReference type="Proteomes" id="UP000002282"/>
    </source>
</evidence>
<feature type="compositionally biased region" description="Polar residues" evidence="1">
    <location>
        <begin position="195"/>
        <end position="219"/>
    </location>
</feature>
<dbReference type="AlphaFoldDB" id="B4P9F9"/>
<proteinExistence type="predicted"/>
<dbReference type="eggNOG" id="KOG1950">
    <property type="taxonomic scope" value="Eukaryota"/>
</dbReference>
<dbReference type="PhylomeDB" id="B4P9F9"/>
<feature type="region of interest" description="Disordered" evidence="1">
    <location>
        <begin position="141"/>
        <end position="262"/>
    </location>
</feature>
<dbReference type="Proteomes" id="UP000002282">
    <property type="component" value="Chromosome 2R"/>
</dbReference>
<keyword evidence="3" id="KW-1185">Reference proteome</keyword>
<dbReference type="EMBL" id="CM000158">
    <property type="protein sequence ID" value="EDW91279.1"/>
    <property type="molecule type" value="Genomic_DNA"/>
</dbReference>
<evidence type="ECO:0000256" key="1">
    <source>
        <dbReference type="SAM" id="MobiDB-lite"/>
    </source>
</evidence>
<organism evidence="2 3">
    <name type="scientific">Drosophila yakuba</name>
    <name type="common">Fruit fly</name>
    <dbReference type="NCBI Taxonomy" id="7245"/>
    <lineage>
        <taxon>Eukaryota</taxon>
        <taxon>Metazoa</taxon>
        <taxon>Ecdysozoa</taxon>
        <taxon>Arthropoda</taxon>
        <taxon>Hexapoda</taxon>
        <taxon>Insecta</taxon>
        <taxon>Pterygota</taxon>
        <taxon>Neoptera</taxon>
        <taxon>Endopterygota</taxon>
        <taxon>Diptera</taxon>
        <taxon>Brachycera</taxon>
        <taxon>Muscomorpha</taxon>
        <taxon>Ephydroidea</taxon>
        <taxon>Drosophilidae</taxon>
        <taxon>Drosophila</taxon>
        <taxon>Sophophora</taxon>
    </lineage>
</organism>
<protein>
    <submittedName>
        <fullName evidence="2">Uncharacterized protein, isoform A</fullName>
    </submittedName>
</protein>
<dbReference type="HOGENOM" id="CLU_029293_0_0_1"/>
<name>B4P9F9_DROYA</name>
<feature type="region of interest" description="Disordered" evidence="1">
    <location>
        <begin position="307"/>
        <end position="334"/>
    </location>
</feature>
<sequence>MHPNTTELLTSADIEDGKVEFDKATGASTTYKVIEGGYEVITTSPQPNGTVKTQVRTFWDPKPVSEEDLKKEQENKKLVQKRLGKEIRIDERTTMLTRAIEGGYEEVYTTINEDGTRSTRTKTFFDSVPTEVDENTAAKLNKNKKNVTRKSSVDSTDSTESSRRIVQKQQKNVVQNYGEQTNSTTTSERRVSVTQNIEITENNRTVRKNSLQEQNVKAITSTSNTSTSDKKQKKKPKSSAPPPPADFFQNDTTSVASKRVPGGVEYTYSTQLDSGKTITTSKTVYEEEEVELTEEEIRQYKKTLKDAEKHKNVSTTKKLKSESGTKKIVPSENPGDVTTVETIKIEGGTEYHYTTVTSEGIVKKAVKTVYDPVPSQKSNPDDTDEEEIIEEYEEEIIEPGEKSVKTIETIKQLPTKFEEEVTITHERKEKKVKKSMVISQ</sequence>
<reference evidence="2 3" key="2">
    <citation type="journal article" date="2007" name="PLoS Biol.">
        <title>Principles of genome evolution in the Drosophila melanogaster species group.</title>
        <authorList>
            <person name="Ranz J.M."/>
            <person name="Maurin D."/>
            <person name="Chan Y.S."/>
            <person name="von Grotthuss M."/>
            <person name="Hillier L.W."/>
            <person name="Roote J."/>
            <person name="Ashburner M."/>
            <person name="Bergman C.M."/>
        </authorList>
    </citation>
    <scope>NUCLEOTIDE SEQUENCE [LARGE SCALE GENOMIC DNA]</scope>
    <source>
        <strain evidence="3">Tai18E2 / Tucson 14021-0261.01</strain>
    </source>
</reference>
<accession>B4P9F9</accession>
<reference evidence="2 3" key="1">
    <citation type="journal article" date="2007" name="Nature">
        <title>Evolution of genes and genomes on the Drosophila phylogeny.</title>
        <authorList>
            <consortium name="Drosophila 12 Genomes Consortium"/>
            <person name="Clark A.G."/>
            <person name="Eisen M.B."/>
            <person name="Smith D.R."/>
            <person name="Bergman C.M."/>
            <person name="Oliver B."/>
            <person name="Markow T.A."/>
            <person name="Kaufman T.C."/>
            <person name="Kellis M."/>
            <person name="Gelbart W."/>
            <person name="Iyer V.N."/>
            <person name="Pollard D.A."/>
            <person name="Sackton T.B."/>
            <person name="Larracuente A.M."/>
            <person name="Singh N.D."/>
            <person name="Abad J.P."/>
            <person name="Abt D.N."/>
            <person name="Adryan B."/>
            <person name="Aguade M."/>
            <person name="Akashi H."/>
            <person name="Anderson W.W."/>
            <person name="Aquadro C.F."/>
            <person name="Ardell D.H."/>
            <person name="Arguello R."/>
            <person name="Artieri C.G."/>
            <person name="Barbash D.A."/>
            <person name="Barker D."/>
            <person name="Barsanti P."/>
            <person name="Batterham P."/>
            <person name="Batzoglou S."/>
            <person name="Begun D."/>
            <person name="Bhutkar A."/>
            <person name="Blanco E."/>
            <person name="Bosak S.A."/>
            <person name="Bradley R.K."/>
            <person name="Brand A.D."/>
            <person name="Brent M.R."/>
            <person name="Brooks A.N."/>
            <person name="Brown R.H."/>
            <person name="Butlin R.K."/>
            <person name="Caggese C."/>
            <person name="Calvi B.R."/>
            <person name="Bernardo de Carvalho A."/>
            <person name="Caspi A."/>
            <person name="Castrezana S."/>
            <person name="Celniker S.E."/>
            <person name="Chang J.L."/>
            <person name="Chapple C."/>
            <person name="Chatterji S."/>
            <person name="Chinwalla A."/>
            <person name="Civetta A."/>
            <person name="Clifton S.W."/>
            <person name="Comeron J.M."/>
            <person name="Costello J.C."/>
            <person name="Coyne J.A."/>
            <person name="Daub J."/>
            <person name="David R.G."/>
            <person name="Delcher A.L."/>
            <person name="Delehaunty K."/>
            <person name="Do C.B."/>
            <person name="Ebling H."/>
            <person name="Edwards K."/>
            <person name="Eickbush T."/>
            <person name="Evans J.D."/>
            <person name="Filipski A."/>
            <person name="Findeiss S."/>
            <person name="Freyhult E."/>
            <person name="Fulton L."/>
            <person name="Fulton R."/>
            <person name="Garcia A.C."/>
            <person name="Gardiner A."/>
            <person name="Garfield D.A."/>
            <person name="Garvin B.E."/>
            <person name="Gibson G."/>
            <person name="Gilbert D."/>
            <person name="Gnerre S."/>
            <person name="Godfrey J."/>
            <person name="Good R."/>
            <person name="Gotea V."/>
            <person name="Gravely B."/>
            <person name="Greenberg A.J."/>
            <person name="Griffiths-Jones S."/>
            <person name="Gross S."/>
            <person name="Guigo R."/>
            <person name="Gustafson E.A."/>
            <person name="Haerty W."/>
            <person name="Hahn M.W."/>
            <person name="Halligan D.L."/>
            <person name="Halpern A.L."/>
            <person name="Halter G.M."/>
            <person name="Han M.V."/>
            <person name="Heger A."/>
            <person name="Hillier L."/>
            <person name="Hinrichs A.S."/>
            <person name="Holmes I."/>
            <person name="Hoskins R.A."/>
            <person name="Hubisz M.J."/>
            <person name="Hultmark D."/>
            <person name="Huntley M.A."/>
            <person name="Jaffe D.B."/>
            <person name="Jagadeeshan S."/>
            <person name="Jeck W.R."/>
            <person name="Johnson J."/>
            <person name="Jones C.D."/>
            <person name="Jordan W.C."/>
            <person name="Karpen G.H."/>
            <person name="Kataoka E."/>
            <person name="Keightley P.D."/>
            <person name="Kheradpour P."/>
            <person name="Kirkness E.F."/>
            <person name="Koerich L.B."/>
            <person name="Kristiansen K."/>
            <person name="Kudrna D."/>
            <person name="Kulathinal R.J."/>
            <person name="Kumar S."/>
            <person name="Kwok R."/>
            <person name="Lander E."/>
            <person name="Langley C.H."/>
            <person name="Lapoint R."/>
            <person name="Lazzaro B.P."/>
            <person name="Lee S.J."/>
            <person name="Levesque L."/>
            <person name="Li R."/>
            <person name="Lin C.F."/>
            <person name="Lin M.F."/>
            <person name="Lindblad-Toh K."/>
            <person name="Llopart A."/>
            <person name="Long M."/>
            <person name="Low L."/>
            <person name="Lozovsky E."/>
            <person name="Lu J."/>
            <person name="Luo M."/>
            <person name="Machado C.A."/>
            <person name="Makalowski W."/>
            <person name="Marzo M."/>
            <person name="Matsuda M."/>
            <person name="Matzkin L."/>
            <person name="McAllister B."/>
            <person name="McBride C.S."/>
            <person name="McKernan B."/>
            <person name="McKernan K."/>
            <person name="Mendez-Lago M."/>
            <person name="Minx P."/>
            <person name="Mollenhauer M.U."/>
            <person name="Montooth K."/>
            <person name="Mount S.M."/>
            <person name="Mu X."/>
            <person name="Myers E."/>
            <person name="Negre B."/>
            <person name="Newfeld S."/>
            <person name="Nielsen R."/>
            <person name="Noor M.A."/>
            <person name="O'Grady P."/>
            <person name="Pachter L."/>
            <person name="Papaceit M."/>
            <person name="Parisi M.J."/>
            <person name="Parisi M."/>
            <person name="Parts L."/>
            <person name="Pedersen J.S."/>
            <person name="Pesole G."/>
            <person name="Phillippy A.M."/>
            <person name="Ponting C.P."/>
            <person name="Pop M."/>
            <person name="Porcelli D."/>
            <person name="Powell J.R."/>
            <person name="Prohaska S."/>
            <person name="Pruitt K."/>
            <person name="Puig M."/>
            <person name="Quesneville H."/>
            <person name="Ram K.R."/>
            <person name="Rand D."/>
            <person name="Rasmussen M.D."/>
            <person name="Reed L.K."/>
            <person name="Reenan R."/>
            <person name="Reily A."/>
            <person name="Remington K.A."/>
            <person name="Rieger T.T."/>
            <person name="Ritchie M.G."/>
            <person name="Robin C."/>
            <person name="Rogers Y.H."/>
            <person name="Rohde C."/>
            <person name="Rozas J."/>
            <person name="Rubenfield M.J."/>
            <person name="Ruiz A."/>
            <person name="Russo S."/>
            <person name="Salzberg S.L."/>
            <person name="Sanchez-Gracia A."/>
            <person name="Saranga D.J."/>
            <person name="Sato H."/>
            <person name="Schaeffer S.W."/>
            <person name="Schatz M.C."/>
            <person name="Schlenke T."/>
            <person name="Schwartz R."/>
            <person name="Segarra C."/>
            <person name="Singh R.S."/>
            <person name="Sirot L."/>
            <person name="Sirota M."/>
            <person name="Sisneros N.B."/>
            <person name="Smith C.D."/>
            <person name="Smith T.F."/>
            <person name="Spieth J."/>
            <person name="Stage D.E."/>
            <person name="Stark A."/>
            <person name="Stephan W."/>
            <person name="Strausberg R.L."/>
            <person name="Strempel S."/>
            <person name="Sturgill D."/>
            <person name="Sutton G."/>
            <person name="Sutton G.G."/>
            <person name="Tao W."/>
            <person name="Teichmann S."/>
            <person name="Tobari Y.N."/>
            <person name="Tomimura Y."/>
            <person name="Tsolas J.M."/>
            <person name="Valente V.L."/>
            <person name="Venter E."/>
            <person name="Venter J.C."/>
            <person name="Vicario S."/>
            <person name="Vieira F.G."/>
            <person name="Vilella A.J."/>
            <person name="Villasante A."/>
            <person name="Walenz B."/>
            <person name="Wang J."/>
            <person name="Wasserman M."/>
            <person name="Watts T."/>
            <person name="Wilson D."/>
            <person name="Wilson R.K."/>
            <person name="Wing R.A."/>
            <person name="Wolfner M.F."/>
            <person name="Wong A."/>
            <person name="Wong G.K."/>
            <person name="Wu C.I."/>
            <person name="Wu G."/>
            <person name="Yamamoto D."/>
            <person name="Yang H.P."/>
            <person name="Yang S.P."/>
            <person name="Yorke J.A."/>
            <person name="Yoshida K."/>
            <person name="Zdobnov E."/>
            <person name="Zhang P."/>
            <person name="Zhang Y."/>
            <person name="Zimin A.V."/>
            <person name="Baldwin J."/>
            <person name="Abdouelleil A."/>
            <person name="Abdulkadir J."/>
            <person name="Abebe A."/>
            <person name="Abera B."/>
            <person name="Abreu J."/>
            <person name="Acer S.C."/>
            <person name="Aftuck L."/>
            <person name="Alexander A."/>
            <person name="An P."/>
            <person name="Anderson E."/>
            <person name="Anderson S."/>
            <person name="Arachi H."/>
            <person name="Azer M."/>
            <person name="Bachantsang P."/>
            <person name="Barry A."/>
            <person name="Bayul T."/>
            <person name="Berlin A."/>
            <person name="Bessette D."/>
            <person name="Bloom T."/>
            <person name="Blye J."/>
            <person name="Boguslavskiy L."/>
            <person name="Bonnet C."/>
            <person name="Boukhgalter B."/>
            <person name="Bourzgui I."/>
            <person name="Brown A."/>
            <person name="Cahill P."/>
            <person name="Channer S."/>
            <person name="Cheshatsang Y."/>
            <person name="Chuda L."/>
            <person name="Citroen M."/>
            <person name="Collymore A."/>
            <person name="Cooke P."/>
            <person name="Costello M."/>
            <person name="D'Aco K."/>
            <person name="Daza R."/>
            <person name="De Haan G."/>
            <person name="DeGray S."/>
            <person name="DeMaso C."/>
            <person name="Dhargay N."/>
            <person name="Dooley K."/>
            <person name="Dooley E."/>
            <person name="Doricent M."/>
            <person name="Dorje P."/>
            <person name="Dorjee K."/>
            <person name="Dupes A."/>
            <person name="Elong R."/>
            <person name="Falk J."/>
            <person name="Farina A."/>
            <person name="Faro S."/>
            <person name="Ferguson D."/>
            <person name="Fisher S."/>
            <person name="Foley C.D."/>
            <person name="Franke A."/>
            <person name="Friedrich D."/>
            <person name="Gadbois L."/>
            <person name="Gearin G."/>
            <person name="Gearin C.R."/>
            <person name="Giannoukos G."/>
            <person name="Goode T."/>
            <person name="Graham J."/>
            <person name="Grandbois E."/>
            <person name="Grewal S."/>
            <person name="Gyaltsen K."/>
            <person name="Hafez N."/>
            <person name="Hagos B."/>
            <person name="Hall J."/>
            <person name="Henson C."/>
            <person name="Hollinger A."/>
            <person name="Honan T."/>
            <person name="Huard M.D."/>
            <person name="Hughes L."/>
            <person name="Hurhula B."/>
            <person name="Husby M.E."/>
            <person name="Kamat A."/>
            <person name="Kanga B."/>
            <person name="Kashin S."/>
            <person name="Khazanovich D."/>
            <person name="Kisner P."/>
            <person name="Lance K."/>
            <person name="Lara M."/>
            <person name="Lee W."/>
            <person name="Lennon N."/>
            <person name="Letendre F."/>
            <person name="LeVine R."/>
            <person name="Lipovsky A."/>
            <person name="Liu X."/>
            <person name="Liu J."/>
            <person name="Liu S."/>
            <person name="Lokyitsang T."/>
            <person name="Lokyitsang Y."/>
            <person name="Lubonja R."/>
            <person name="Lui A."/>
            <person name="MacDonald P."/>
            <person name="Magnisalis V."/>
            <person name="Maru K."/>
            <person name="Matthews C."/>
            <person name="McCusker W."/>
            <person name="McDonough S."/>
            <person name="Mehta T."/>
            <person name="Meldrim J."/>
            <person name="Meneus L."/>
            <person name="Mihai O."/>
            <person name="Mihalev A."/>
            <person name="Mihova T."/>
            <person name="Mittelman R."/>
            <person name="Mlenga V."/>
            <person name="Montmayeur A."/>
            <person name="Mulrain L."/>
            <person name="Navidi A."/>
            <person name="Naylor J."/>
            <person name="Negash T."/>
            <person name="Nguyen T."/>
            <person name="Nguyen N."/>
            <person name="Nicol R."/>
            <person name="Norbu C."/>
            <person name="Norbu N."/>
            <person name="Novod N."/>
            <person name="O'Neill B."/>
            <person name="Osman S."/>
            <person name="Markiewicz E."/>
            <person name="Oyono O.L."/>
            <person name="Patti C."/>
            <person name="Phunkhang P."/>
            <person name="Pierre F."/>
            <person name="Priest M."/>
            <person name="Raghuraman S."/>
            <person name="Rege F."/>
            <person name="Reyes R."/>
            <person name="Rise C."/>
            <person name="Rogov P."/>
            <person name="Ross K."/>
            <person name="Ryan E."/>
            <person name="Settipalli S."/>
            <person name="Shea T."/>
            <person name="Sherpa N."/>
            <person name="Shi L."/>
            <person name="Shih D."/>
            <person name="Sparrow T."/>
            <person name="Spaulding J."/>
            <person name="Stalker J."/>
            <person name="Stange-Thomann N."/>
            <person name="Stavropoulos S."/>
            <person name="Stone C."/>
            <person name="Strader C."/>
            <person name="Tesfaye S."/>
            <person name="Thomson T."/>
            <person name="Thoulutsang Y."/>
            <person name="Thoulutsang D."/>
            <person name="Topham K."/>
            <person name="Topping I."/>
            <person name="Tsamla T."/>
            <person name="Vassiliev H."/>
            <person name="Vo A."/>
            <person name="Wangchuk T."/>
            <person name="Wangdi T."/>
            <person name="Weiand M."/>
            <person name="Wilkinson J."/>
            <person name="Wilson A."/>
            <person name="Yadav S."/>
            <person name="Young G."/>
            <person name="Yu Q."/>
            <person name="Zembek L."/>
            <person name="Zhong D."/>
            <person name="Zimmer A."/>
            <person name="Zwirko Z."/>
            <person name="Jaffe D.B."/>
            <person name="Alvarez P."/>
            <person name="Brockman W."/>
            <person name="Butler J."/>
            <person name="Chin C."/>
            <person name="Gnerre S."/>
            <person name="Grabherr M."/>
            <person name="Kleber M."/>
            <person name="Mauceli E."/>
            <person name="MacCallum I."/>
        </authorList>
    </citation>
    <scope>NUCLEOTIDE SEQUENCE [LARGE SCALE GENOMIC DNA]</scope>
    <source>
        <strain evidence="3">Tai18E2 / Tucson 14021-0261.01</strain>
    </source>
</reference>
<evidence type="ECO:0000313" key="2">
    <source>
        <dbReference type="EMBL" id="EDW91279.1"/>
    </source>
</evidence>
<dbReference type="GO" id="GO:0007498">
    <property type="term" value="P:mesoderm development"/>
    <property type="evidence" value="ECO:0007669"/>
    <property type="project" value="EnsemblMetazoa"/>
</dbReference>
<feature type="compositionally biased region" description="Low complexity" evidence="1">
    <location>
        <begin position="167"/>
        <end position="186"/>
    </location>
</feature>
<dbReference type="OMA" id="QLPHKFE"/>
<gene>
    <name evidence="2" type="primary">Dyak\GE12181</name>
    <name evidence="2" type="synonym">dyak_GLEANR_12456</name>
    <name evidence="2" type="synonym">GE12181</name>
    <name evidence="2" type="ORF">Dyak_GE12181</name>
</gene>
<dbReference type="OrthoDB" id="8051896at2759"/>